<dbReference type="Proteomes" id="UP001596106">
    <property type="component" value="Unassembled WGS sequence"/>
</dbReference>
<name>A0ABW0I6Z6_9BACT</name>
<comment type="catalytic activity">
    <reaction evidence="6">
        <text>a thymidine in DNA + NAD(+) = an N-(ADP-alpha-D-ribosyl)-thymidine in DNA + nicotinamide + H(+)</text>
        <dbReference type="Rhea" id="RHEA:71651"/>
        <dbReference type="Rhea" id="RHEA-COMP:13556"/>
        <dbReference type="Rhea" id="RHEA-COMP:18051"/>
        <dbReference type="ChEBI" id="CHEBI:15378"/>
        <dbReference type="ChEBI" id="CHEBI:17154"/>
        <dbReference type="ChEBI" id="CHEBI:57540"/>
        <dbReference type="ChEBI" id="CHEBI:137386"/>
        <dbReference type="ChEBI" id="CHEBI:191199"/>
    </reaction>
</comment>
<gene>
    <name evidence="8" type="ORF">ACFPMF_07470</name>
</gene>
<evidence type="ECO:0000256" key="4">
    <source>
        <dbReference type="ARBA" id="ARBA00022695"/>
    </source>
</evidence>
<keyword evidence="3 6" id="KW-0808">Transferase</keyword>
<feature type="binding site" evidence="6">
    <location>
        <begin position="11"/>
        <end position="13"/>
    </location>
    <ligand>
        <name>NAD(+)</name>
        <dbReference type="ChEBI" id="CHEBI:57540"/>
    </ligand>
</feature>
<dbReference type="EMBL" id="JBHSMA010000002">
    <property type="protein sequence ID" value="MFC5409139.1"/>
    <property type="molecule type" value="Genomic_DNA"/>
</dbReference>
<feature type="active site" description="Proton acceptor" evidence="6">
    <location>
        <position position="50"/>
    </location>
</feature>
<feature type="binding site" evidence="6">
    <location>
        <position position="50"/>
    </location>
    <ligand>
        <name>NAD(+)</name>
        <dbReference type="ChEBI" id="CHEBI:57540"/>
    </ligand>
</feature>
<comment type="similarity">
    <text evidence="6">Belongs to the DarT ADP-ribosyltransferase family.</text>
</comment>
<evidence type="ECO:0000256" key="3">
    <source>
        <dbReference type="ARBA" id="ARBA00022679"/>
    </source>
</evidence>
<feature type="domain" description="DarT" evidence="7">
    <location>
        <begin position="7"/>
        <end position="209"/>
    </location>
</feature>
<keyword evidence="9" id="KW-1185">Reference proteome</keyword>
<dbReference type="InterPro" id="IPR029494">
    <property type="entry name" value="DarT"/>
</dbReference>
<evidence type="ECO:0000256" key="6">
    <source>
        <dbReference type="PROSITE-ProRule" id="PRU01362"/>
    </source>
</evidence>
<evidence type="ECO:0000256" key="5">
    <source>
        <dbReference type="ARBA" id="ARBA00023125"/>
    </source>
</evidence>
<proteinExistence type="inferred from homology"/>
<comment type="caution">
    <text evidence="8">The sequence shown here is derived from an EMBL/GenBank/DDBJ whole genome shotgun (WGS) entry which is preliminary data.</text>
</comment>
<dbReference type="Pfam" id="PF14487">
    <property type="entry name" value="DarT"/>
    <property type="match status" value="1"/>
</dbReference>
<dbReference type="PROSITE" id="PS52018">
    <property type="entry name" value="DART"/>
    <property type="match status" value="1"/>
</dbReference>
<organism evidence="8 9">
    <name type="scientific">Larkinella bovis</name>
    <dbReference type="NCBI Taxonomy" id="683041"/>
    <lineage>
        <taxon>Bacteria</taxon>
        <taxon>Pseudomonadati</taxon>
        <taxon>Bacteroidota</taxon>
        <taxon>Cytophagia</taxon>
        <taxon>Cytophagales</taxon>
        <taxon>Spirosomataceae</taxon>
        <taxon>Larkinella</taxon>
    </lineage>
</organism>
<evidence type="ECO:0000259" key="7">
    <source>
        <dbReference type="PROSITE" id="PS52018"/>
    </source>
</evidence>
<evidence type="ECO:0000313" key="9">
    <source>
        <dbReference type="Proteomes" id="UP001596106"/>
    </source>
</evidence>
<keyword evidence="5 6" id="KW-0238">DNA-binding</keyword>
<reference evidence="9" key="1">
    <citation type="journal article" date="2019" name="Int. J. Syst. Evol. Microbiol.">
        <title>The Global Catalogue of Microorganisms (GCM) 10K type strain sequencing project: providing services to taxonomists for standard genome sequencing and annotation.</title>
        <authorList>
            <consortium name="The Broad Institute Genomics Platform"/>
            <consortium name="The Broad Institute Genome Sequencing Center for Infectious Disease"/>
            <person name="Wu L."/>
            <person name="Ma J."/>
        </authorList>
    </citation>
    <scope>NUCLEOTIDE SEQUENCE [LARGE SCALE GENOMIC DNA]</scope>
    <source>
        <strain evidence="9">CCUG 55250</strain>
    </source>
</reference>
<keyword evidence="1 6" id="KW-1277">Toxin-antitoxin system</keyword>
<accession>A0ABW0I6Z6</accession>
<evidence type="ECO:0000256" key="1">
    <source>
        <dbReference type="ARBA" id="ARBA00022649"/>
    </source>
</evidence>
<evidence type="ECO:0000256" key="2">
    <source>
        <dbReference type="ARBA" id="ARBA00022676"/>
    </source>
</evidence>
<dbReference type="RefSeq" id="WP_379842778.1">
    <property type="nucleotide sequence ID" value="NZ_JBHSMA010000002.1"/>
</dbReference>
<comment type="caution">
    <text evidence="6">Lacks conserved residue(s) required for the propagation of feature annotation.</text>
</comment>
<feature type="active site" evidence="6">
    <location>
        <position position="162"/>
    </location>
</feature>
<protein>
    <submittedName>
        <fullName evidence="8">DUF4433 domain-containing protein</fullName>
    </submittedName>
</protein>
<evidence type="ECO:0000313" key="8">
    <source>
        <dbReference type="EMBL" id="MFC5409139.1"/>
    </source>
</evidence>
<sequence>MEDLSKIRIYRLTHYKNLPFILHNGLHCANSPVKDPAFINIGFQRLIESRGKTPVKVPPSGVLNDYVPFYFTPRSPMLFMINKGQVPDYKGIQEELIYLVSNVNVIQNAGRLFVFTDRHAKLDYAQHFNDCSRLVDLDWATIQSDNWGQQYGVLKKEKKQAEFLVYQTVPINLIQGIVCHNETIKNSVEVAMEEAKVFLPVVCRPKFYY</sequence>
<keyword evidence="2 6" id="KW-0328">Glycosyltransferase</keyword>
<keyword evidence="4 6" id="KW-0548">Nucleotidyltransferase</keyword>